<dbReference type="AlphaFoldDB" id="A0A7D9H1W3"/>
<keyword evidence="4" id="KW-0507">mRNA processing</keyword>
<evidence type="ECO:0000313" key="9">
    <source>
        <dbReference type="Proteomes" id="UP000478008"/>
    </source>
</evidence>
<reference evidence="8 9" key="1">
    <citation type="submission" date="2019-07" db="EMBL/GenBank/DDBJ databases">
        <authorList>
            <person name="Friedrich A."/>
            <person name="Schacherer J."/>
        </authorList>
    </citation>
    <scope>NUCLEOTIDE SEQUENCE [LARGE SCALE GENOMIC DNA]</scope>
</reference>
<dbReference type="Pfam" id="PF04889">
    <property type="entry name" value="Cwf_Cwc_15"/>
    <property type="match status" value="1"/>
</dbReference>
<feature type="compositionally biased region" description="Basic and acidic residues" evidence="6">
    <location>
        <begin position="152"/>
        <end position="193"/>
    </location>
</feature>
<dbReference type="GO" id="GO:0071013">
    <property type="term" value="C:catalytic step 2 spliceosome"/>
    <property type="evidence" value="ECO:0007669"/>
    <property type="project" value="TreeGrafter"/>
</dbReference>
<evidence type="ECO:0000256" key="3">
    <source>
        <dbReference type="ARBA" id="ARBA00020693"/>
    </source>
</evidence>
<dbReference type="Proteomes" id="UP000478008">
    <property type="component" value="Unassembled WGS sequence"/>
</dbReference>
<feature type="compositionally biased region" description="Acidic residues" evidence="6">
    <location>
        <begin position="138"/>
        <end position="151"/>
    </location>
</feature>
<evidence type="ECO:0000256" key="6">
    <source>
        <dbReference type="SAM" id="MobiDB-lite"/>
    </source>
</evidence>
<sequence length="286" mass="33186">MTTAHRPTFDQARARSGGPQTSIQHKRALPGYKTLKYRKKAKKVNDDFDSDEDEEEEFGVDGKRRGYITSKDVKSLRETLLLEEKRAKGEASLGEVEDEIKEVLHTSGKHKDEDLKQESGDEGDDSSDESNSSSTDESSSDDDDEEEEEELLRELENIRKEKETKAKDEHESVDNTQELVREPIPDAENKKADTIRKSWRSQSLFHLQKRQSDQEKHNPMINNMMQMISIKDSWIHTLSDSYAVLYFTMLIILYYIYSLLRLHFTKSTALHYVYYTSLFLSIILSF</sequence>
<keyword evidence="5" id="KW-0508">mRNA splicing</keyword>
<feature type="region of interest" description="Disordered" evidence="6">
    <location>
        <begin position="85"/>
        <end position="193"/>
    </location>
</feature>
<keyword evidence="9" id="KW-1185">Reference proteome</keyword>
<dbReference type="EMBL" id="CABFWN010000003">
    <property type="protein sequence ID" value="VUG18508.1"/>
    <property type="molecule type" value="Genomic_DNA"/>
</dbReference>
<feature type="compositionally biased region" description="Basic and acidic residues" evidence="6">
    <location>
        <begin position="101"/>
        <end position="119"/>
    </location>
</feature>
<comment type="function">
    <text evidence="1">Involved in pre-mRNA splicing.</text>
</comment>
<organism evidence="8 9">
    <name type="scientific">Dekkera bruxellensis</name>
    <name type="common">Brettanomyces custersii</name>
    <dbReference type="NCBI Taxonomy" id="5007"/>
    <lineage>
        <taxon>Eukaryota</taxon>
        <taxon>Fungi</taxon>
        <taxon>Dikarya</taxon>
        <taxon>Ascomycota</taxon>
        <taxon>Saccharomycotina</taxon>
        <taxon>Pichiomycetes</taxon>
        <taxon>Pichiales</taxon>
        <taxon>Pichiaceae</taxon>
        <taxon>Brettanomyces</taxon>
    </lineage>
</organism>
<evidence type="ECO:0000256" key="7">
    <source>
        <dbReference type="SAM" id="Phobius"/>
    </source>
</evidence>
<feature type="region of interest" description="Disordered" evidence="6">
    <location>
        <begin position="1"/>
        <end position="69"/>
    </location>
</feature>
<gene>
    <name evidence="8" type="ORF">DEBR0S3_13234G</name>
</gene>
<proteinExistence type="inferred from homology"/>
<protein>
    <recommendedName>
        <fullName evidence="3">Pre-mRNA-splicing factor CWC15</fullName>
    </recommendedName>
</protein>
<dbReference type="GO" id="GO:0045292">
    <property type="term" value="P:mRNA cis splicing, via spliceosome"/>
    <property type="evidence" value="ECO:0007669"/>
    <property type="project" value="TreeGrafter"/>
</dbReference>
<keyword evidence="7" id="KW-1133">Transmembrane helix</keyword>
<feature type="transmembrane region" description="Helical" evidence="7">
    <location>
        <begin position="269"/>
        <end position="285"/>
    </location>
</feature>
<dbReference type="InterPro" id="IPR006973">
    <property type="entry name" value="Cwf_Cwc_15"/>
</dbReference>
<evidence type="ECO:0000256" key="1">
    <source>
        <dbReference type="ARBA" id="ARBA00003777"/>
    </source>
</evidence>
<feature type="transmembrane region" description="Helical" evidence="7">
    <location>
        <begin position="234"/>
        <end position="257"/>
    </location>
</feature>
<evidence type="ECO:0000313" key="8">
    <source>
        <dbReference type="EMBL" id="VUG18508.1"/>
    </source>
</evidence>
<name>A0A7D9H1W3_DEKBR</name>
<dbReference type="PANTHER" id="PTHR12718:SF2">
    <property type="entry name" value="SPLICEOSOME-ASSOCIATED PROTEIN CWC15 HOMOLOG"/>
    <property type="match status" value="1"/>
</dbReference>
<evidence type="ECO:0000256" key="5">
    <source>
        <dbReference type="ARBA" id="ARBA00023187"/>
    </source>
</evidence>
<dbReference type="PANTHER" id="PTHR12718">
    <property type="entry name" value="CELL CYCLE CONTROL PROTEIN CWF15"/>
    <property type="match status" value="1"/>
</dbReference>
<comment type="similarity">
    <text evidence="2">Belongs to the CWC15 family.</text>
</comment>
<keyword evidence="7" id="KW-0812">Transmembrane</keyword>
<dbReference type="GO" id="GO:0003723">
    <property type="term" value="F:RNA binding"/>
    <property type="evidence" value="ECO:0007669"/>
    <property type="project" value="TreeGrafter"/>
</dbReference>
<feature type="compositionally biased region" description="Acidic residues" evidence="6">
    <location>
        <begin position="47"/>
        <end position="59"/>
    </location>
</feature>
<accession>A0A7D9H1W3</accession>
<evidence type="ECO:0000256" key="2">
    <source>
        <dbReference type="ARBA" id="ARBA00006644"/>
    </source>
</evidence>
<keyword evidence="7" id="KW-0472">Membrane</keyword>
<evidence type="ECO:0000256" key="4">
    <source>
        <dbReference type="ARBA" id="ARBA00022664"/>
    </source>
</evidence>